<evidence type="ECO:0008006" key="6">
    <source>
        <dbReference type="Google" id="ProtNLM"/>
    </source>
</evidence>
<keyword evidence="5" id="KW-1185">Reference proteome</keyword>
<dbReference type="Proteomes" id="UP000037395">
    <property type="component" value="Unassembled WGS sequence"/>
</dbReference>
<dbReference type="GeneID" id="97490273"/>
<sequence>MKLRLPARPRRGHPAAEHSPEPSPTPWTPARIVRLLCLVIAGVLALGISANAATGKRAFTTPPNPVAVFGDLVATKDSAYGLAKDPSAVYRWAGSQDRWIKIGDGAARIYASEDTVYATDPGNGDIRRYDSATDSWTRIGGPGADFAATAKHLYGISPDHSAVYEYTGRGDTWTKVGGPADRLYTYTGETPAMKLNPKVVPGTPSDSPLYATQHGTGDIYRYDGHATAWTRLGGPGAEFAVTDNNLYRLAADHSGVAEYTGPGDKWKAVRAERTEHLYAANTLYATDGTGGIVKYNGHPNRWNPIGQPGAVFATSGDHLYGLTPDGSALYEYTGKEAVWTNHGAAPAQPASPEERKAHLRELTQPGPAATEAWNQERAAHLAGKPDRYQFNWDTNYCNFPAIDKSPVFDFATACARHDFGYHNFKDLLNLDDLAANREGQEAKHRVDVVFKDDMDNSCDTSIDRLSCRDSASAYFLAVEHFGSTSQIQRFVPPVPSFTWHNPLGWM</sequence>
<evidence type="ECO:0000256" key="2">
    <source>
        <dbReference type="SAM" id="Phobius"/>
    </source>
</evidence>
<feature type="compositionally biased region" description="Basic residues" evidence="1">
    <location>
        <begin position="1"/>
        <end position="13"/>
    </location>
</feature>
<reference evidence="3" key="5">
    <citation type="submission" date="2020-09" db="EMBL/GenBank/DDBJ databases">
        <authorList>
            <person name="Sun Q."/>
            <person name="Ohkuma M."/>
        </authorList>
    </citation>
    <scope>NUCLEOTIDE SEQUENCE</scope>
    <source>
        <strain evidence="3">JCM 4434</strain>
    </source>
</reference>
<accession>A0A1E7NEI6</accession>
<dbReference type="GO" id="GO:0004623">
    <property type="term" value="F:phospholipase A2 activity"/>
    <property type="evidence" value="ECO:0007669"/>
    <property type="project" value="InterPro"/>
</dbReference>
<evidence type="ECO:0000313" key="4">
    <source>
        <dbReference type="EMBL" id="OEV39121.1"/>
    </source>
</evidence>
<dbReference type="OrthoDB" id="290927at2"/>
<reference evidence="4" key="4">
    <citation type="submission" date="2016-08" db="EMBL/GenBank/DDBJ databases">
        <title>Sequencing, Assembly and Comparative Genomics of S. aureofaciens ATCC 10762.</title>
        <authorList>
            <person name="Gradnigo J.S."/>
            <person name="Johnson N."/>
            <person name="Somerville G.A."/>
        </authorList>
    </citation>
    <scope>NUCLEOTIDE SEQUENCE [LARGE SCALE GENOMIC DNA]</scope>
    <source>
        <strain evidence="4">ATCC 10762</strain>
    </source>
</reference>
<dbReference type="InterPro" id="IPR036444">
    <property type="entry name" value="PLipase_A2_dom_sf"/>
</dbReference>
<feature type="transmembrane region" description="Helical" evidence="2">
    <location>
        <begin position="32"/>
        <end position="53"/>
    </location>
</feature>
<feature type="region of interest" description="Disordered" evidence="1">
    <location>
        <begin position="1"/>
        <end position="25"/>
    </location>
</feature>
<name>A0A1E7NEI6_KITAU</name>
<protein>
    <recommendedName>
        <fullName evidence="6">Phospholipase</fullName>
    </recommendedName>
</protein>
<dbReference type="KEGG" id="kau:B6264_31000"/>
<dbReference type="SUPFAM" id="SSF50965">
    <property type="entry name" value="Galactose oxidase, central domain"/>
    <property type="match status" value="1"/>
</dbReference>
<dbReference type="EMBL" id="BMUB01000058">
    <property type="protein sequence ID" value="GGV08547.1"/>
    <property type="molecule type" value="Genomic_DNA"/>
</dbReference>
<dbReference type="EMBL" id="JPRF03000002">
    <property type="protein sequence ID" value="OEV39121.1"/>
    <property type="molecule type" value="Genomic_DNA"/>
</dbReference>
<comment type="caution">
    <text evidence="4">The sequence shown here is derived from an EMBL/GenBank/DDBJ whole genome shotgun (WGS) entry which is preliminary data.</text>
</comment>
<reference evidence="3" key="1">
    <citation type="journal article" date="2014" name="Int. J. Syst. Evol. Microbiol.">
        <title>Complete genome sequence of Corynebacterium casei LMG S-19264T (=DSM 44701T), isolated from a smear-ripened cheese.</title>
        <authorList>
            <consortium name="US DOE Joint Genome Institute (JGI-PGF)"/>
            <person name="Walter F."/>
            <person name="Albersmeier A."/>
            <person name="Kalinowski J."/>
            <person name="Ruckert C."/>
        </authorList>
    </citation>
    <scope>NUCLEOTIDE SEQUENCE</scope>
    <source>
        <strain evidence="3">JCM 4434</strain>
    </source>
</reference>
<evidence type="ECO:0000256" key="1">
    <source>
        <dbReference type="SAM" id="MobiDB-lite"/>
    </source>
</evidence>
<proteinExistence type="predicted"/>
<reference evidence="5" key="3">
    <citation type="submission" date="2016-08" db="EMBL/GenBank/DDBJ databases">
        <title>Sequencing, assembly and comparative genomics of S. aureofaciens ATCC 10762.</title>
        <authorList>
            <person name="Gradnigo J.S."/>
            <person name="Johnson N."/>
            <person name="Somerville G.A."/>
        </authorList>
    </citation>
    <scope>NUCLEOTIDE SEQUENCE [LARGE SCALE GENOMIC DNA]</scope>
    <source>
        <strain evidence="5">ATCC 10762 / DSM 40127 / CCM 3239 / JCM 4008 / LMG 5968 / NBRC 12843 / NCIMB 8234 / A-377</strain>
    </source>
</reference>
<accession>A0A8H9LW86</accession>
<reference evidence="4 5" key="2">
    <citation type="submission" date="2014-07" db="EMBL/GenBank/DDBJ databases">
        <authorList>
            <person name="Zhang J.E."/>
            <person name="Yang H."/>
            <person name="Guo J."/>
            <person name="Deng Z."/>
            <person name="Luo H."/>
            <person name="Luo M."/>
            <person name="Zhao B."/>
        </authorList>
    </citation>
    <scope>NUCLEOTIDE SEQUENCE [LARGE SCALE GENOMIC DNA]</scope>
    <source>
        <strain evidence="4">ATCC 10762</strain>
        <strain evidence="5">ATCC 10762 / DSM 40127 / CCM 3239 / JCM 4008 / LMG 5968 / NBRC 12843 / NCIMB 8234 / A-377</strain>
    </source>
</reference>
<organism evidence="4 5">
    <name type="scientific">Kitasatospora aureofaciens</name>
    <name type="common">Streptomyces aureofaciens</name>
    <dbReference type="NCBI Taxonomy" id="1894"/>
    <lineage>
        <taxon>Bacteria</taxon>
        <taxon>Bacillati</taxon>
        <taxon>Actinomycetota</taxon>
        <taxon>Actinomycetes</taxon>
        <taxon>Kitasatosporales</taxon>
        <taxon>Streptomycetaceae</taxon>
        <taxon>Kitasatospora</taxon>
    </lineage>
</organism>
<dbReference type="Proteomes" id="UP000610124">
    <property type="component" value="Unassembled WGS sequence"/>
</dbReference>
<dbReference type="Gene3D" id="1.20.90.10">
    <property type="entry name" value="Phospholipase A2 domain"/>
    <property type="match status" value="1"/>
</dbReference>
<dbReference type="GO" id="GO:0050482">
    <property type="term" value="P:arachidonate secretion"/>
    <property type="evidence" value="ECO:0007669"/>
    <property type="project" value="InterPro"/>
</dbReference>
<evidence type="ECO:0000313" key="5">
    <source>
        <dbReference type="Proteomes" id="UP000037395"/>
    </source>
</evidence>
<gene>
    <name evidence="3" type="ORF">GCM10010502_74270</name>
    <name evidence="4" type="ORF">HS99_0018730</name>
</gene>
<keyword evidence="2" id="KW-0812">Transmembrane</keyword>
<dbReference type="InterPro" id="IPR011043">
    <property type="entry name" value="Gal_Oxase/kelch_b-propeller"/>
</dbReference>
<dbReference type="InterPro" id="IPR015141">
    <property type="entry name" value="PLipase_A2_prok/fun"/>
</dbReference>
<keyword evidence="2" id="KW-0472">Membrane</keyword>
<keyword evidence="2" id="KW-1133">Transmembrane helix</keyword>
<dbReference type="AlphaFoldDB" id="A0A1E7NEI6"/>
<dbReference type="Pfam" id="PF09056">
    <property type="entry name" value="Phospholip_A2_3"/>
    <property type="match status" value="1"/>
</dbReference>
<dbReference type="SUPFAM" id="SSF48619">
    <property type="entry name" value="Phospholipase A2, PLA2"/>
    <property type="match status" value="1"/>
</dbReference>
<dbReference type="GO" id="GO:0006644">
    <property type="term" value="P:phospholipid metabolic process"/>
    <property type="evidence" value="ECO:0007669"/>
    <property type="project" value="InterPro"/>
</dbReference>
<dbReference type="RefSeq" id="WP_050366201.1">
    <property type="nucleotide sequence ID" value="NZ_BMUB01000058.1"/>
</dbReference>
<evidence type="ECO:0000313" key="3">
    <source>
        <dbReference type="EMBL" id="GGV08547.1"/>
    </source>
</evidence>